<dbReference type="InterPro" id="IPR053056">
    <property type="entry name" value="Lipid_Metab_Assoc_Protein"/>
</dbReference>
<feature type="compositionally biased region" description="Basic and acidic residues" evidence="1">
    <location>
        <begin position="395"/>
        <end position="414"/>
    </location>
</feature>
<dbReference type="PANTHER" id="PTHR28153">
    <property type="entry name" value="PROTEIN, PUTATIVE-RELATED"/>
    <property type="match status" value="1"/>
</dbReference>
<evidence type="ECO:0000313" key="3">
    <source>
        <dbReference type="Proteomes" id="UP001201163"/>
    </source>
</evidence>
<dbReference type="EMBL" id="JAKELL010000026">
    <property type="protein sequence ID" value="KAH8991567.1"/>
    <property type="molecule type" value="Genomic_DNA"/>
</dbReference>
<keyword evidence="3" id="KW-1185">Reference proteome</keyword>
<accession>A0AAD4QDM7</accession>
<sequence>MVHLQLDGVEFSPLPSGLHLVEQDVIVGTSRMTAGAALCVFTQRQTSEQGQRGLRLSSLGILLARSLCPCPWRHVPVLKALVRDLHSDSAAQGDSCQGVWEPAWRFFELRKARLEDLGGAGAWHRWSEELEFDMDNGEVEDSSDRYEQYTHASPTPRLPSLPRVLGPSSLTLDKHKHILGRRRIFVYTQPPVEAACFLCQVVADMCLGDQTTPATQGEPNAAPQLEGKHKEGINVLGIITLHDIDMLEHESQTGCGWIACMTDAVFLENPQYYDLTTDLTFYAPTERRKTARLGLQLAIKESYAHRLTYCHSNVRSTWSDVRLWTELDRIFQLDDTNRVACASCIGPGLRIGGRVGVYEEVTNGTNGPRDQWSWAGSPCDQSGHRAHVRVQGDGIEGRRAPYRPHDDDAGKYDSNDEDEDGAVLVRSRQTRTTLGLPQTFHVQTRLLLSRLAIVLPFTASSLPVAQLTPRDLLTVVLGPLSSFDACFVEWLAEGYAGGARVSAPWMAQLTWLARGCRCWWVGRSVVLVSSMGVLTVSHLKARVWDGRMTPGTAESYL</sequence>
<evidence type="ECO:0000256" key="1">
    <source>
        <dbReference type="SAM" id="MobiDB-lite"/>
    </source>
</evidence>
<dbReference type="AlphaFoldDB" id="A0AAD4QDM7"/>
<reference evidence="2" key="1">
    <citation type="submission" date="2022-01" db="EMBL/GenBank/DDBJ databases">
        <title>Comparative genomics reveals a dynamic genome evolution in the ectomycorrhizal milk-cap (Lactarius) mushrooms.</title>
        <authorList>
            <consortium name="DOE Joint Genome Institute"/>
            <person name="Lebreton A."/>
            <person name="Tang N."/>
            <person name="Kuo A."/>
            <person name="LaButti K."/>
            <person name="Drula E."/>
            <person name="Barry K."/>
            <person name="Clum A."/>
            <person name="Lipzen A."/>
            <person name="Mousain D."/>
            <person name="Ng V."/>
            <person name="Wang R."/>
            <person name="Wang X."/>
            <person name="Dai Y."/>
            <person name="Henrissat B."/>
            <person name="Grigoriev I.V."/>
            <person name="Guerin-Laguette A."/>
            <person name="Yu F."/>
            <person name="Martin F.M."/>
        </authorList>
    </citation>
    <scope>NUCLEOTIDE SEQUENCE</scope>
    <source>
        <strain evidence="2">QP</strain>
    </source>
</reference>
<organism evidence="2 3">
    <name type="scientific">Lactarius akahatsu</name>
    <dbReference type="NCBI Taxonomy" id="416441"/>
    <lineage>
        <taxon>Eukaryota</taxon>
        <taxon>Fungi</taxon>
        <taxon>Dikarya</taxon>
        <taxon>Basidiomycota</taxon>
        <taxon>Agaricomycotina</taxon>
        <taxon>Agaricomycetes</taxon>
        <taxon>Russulales</taxon>
        <taxon>Russulaceae</taxon>
        <taxon>Lactarius</taxon>
    </lineage>
</organism>
<feature type="region of interest" description="Disordered" evidence="1">
    <location>
        <begin position="393"/>
        <end position="420"/>
    </location>
</feature>
<dbReference type="GO" id="GO:0005811">
    <property type="term" value="C:lipid droplet"/>
    <property type="evidence" value="ECO:0007669"/>
    <property type="project" value="TreeGrafter"/>
</dbReference>
<gene>
    <name evidence="2" type="ORF">EDB92DRAFT_2114554</name>
</gene>
<dbReference type="InterPro" id="IPR018626">
    <property type="entry name" value="LCHN/Anr2"/>
</dbReference>
<dbReference type="Pfam" id="PF09804">
    <property type="entry name" value="DENND11"/>
    <property type="match status" value="1"/>
</dbReference>
<proteinExistence type="predicted"/>
<protein>
    <submittedName>
        <fullName evidence="2">Uncharacterized protein</fullName>
    </submittedName>
</protein>
<dbReference type="Proteomes" id="UP001201163">
    <property type="component" value="Unassembled WGS sequence"/>
</dbReference>
<dbReference type="PANTHER" id="PTHR28153:SF1">
    <property type="entry name" value="DUF4484 DOMAIN-CONTAINING PROTEIN"/>
    <property type="match status" value="1"/>
</dbReference>
<name>A0AAD4QDM7_9AGAM</name>
<comment type="caution">
    <text evidence="2">The sequence shown here is derived from an EMBL/GenBank/DDBJ whole genome shotgun (WGS) entry which is preliminary data.</text>
</comment>
<evidence type="ECO:0000313" key="2">
    <source>
        <dbReference type="EMBL" id="KAH8991567.1"/>
    </source>
</evidence>